<dbReference type="InterPro" id="IPR001444">
    <property type="entry name" value="Flag_bb_rod_N"/>
</dbReference>
<evidence type="ECO:0000256" key="3">
    <source>
        <dbReference type="ARBA" id="ARBA00009677"/>
    </source>
</evidence>
<reference evidence="11" key="1">
    <citation type="submission" date="2018-08" db="EMBL/GenBank/DDBJ databases">
        <authorList>
            <person name="Kim S.-J."/>
            <person name="Jung G.-Y."/>
        </authorList>
    </citation>
    <scope>NUCLEOTIDE SEQUENCE [LARGE SCALE GENOMIC DNA]</scope>
    <source>
        <strain evidence="11">GY_G</strain>
    </source>
</reference>
<evidence type="ECO:0000256" key="6">
    <source>
        <dbReference type="ARBA" id="ARBA00023143"/>
    </source>
</evidence>
<proteinExistence type="inferred from homology"/>
<accession>A0A371B5D8</accession>
<evidence type="ECO:0000259" key="8">
    <source>
        <dbReference type="Pfam" id="PF06429"/>
    </source>
</evidence>
<keyword evidence="6" id="KW-0975">Bacterial flagellum</keyword>
<dbReference type="PANTHER" id="PTHR30033:SF2">
    <property type="entry name" value="FLAGELLAR HOOK PROTEIN"/>
    <property type="match status" value="1"/>
</dbReference>
<evidence type="ECO:0000313" key="11">
    <source>
        <dbReference type="Proteomes" id="UP000263833"/>
    </source>
</evidence>
<dbReference type="InterPro" id="IPR010930">
    <property type="entry name" value="Flg_bb/hook_C_dom"/>
</dbReference>
<dbReference type="AlphaFoldDB" id="A0A371B5D8"/>
<dbReference type="InterPro" id="IPR053927">
    <property type="entry name" value="FlgK_helical"/>
</dbReference>
<keyword evidence="11" id="KW-1185">Reference proteome</keyword>
<dbReference type="Pfam" id="PF06429">
    <property type="entry name" value="Flg_bbr_C"/>
    <property type="match status" value="1"/>
</dbReference>
<evidence type="ECO:0000256" key="1">
    <source>
        <dbReference type="ARBA" id="ARBA00004117"/>
    </source>
</evidence>
<organism evidence="10 11">
    <name type="scientific">Sphingorhabdus pulchriflava</name>
    <dbReference type="NCBI Taxonomy" id="2292257"/>
    <lineage>
        <taxon>Bacteria</taxon>
        <taxon>Pseudomonadati</taxon>
        <taxon>Pseudomonadota</taxon>
        <taxon>Alphaproteobacteria</taxon>
        <taxon>Sphingomonadales</taxon>
        <taxon>Sphingomonadaceae</taxon>
        <taxon>Sphingorhabdus</taxon>
    </lineage>
</organism>
<feature type="domain" description="Flagellar basal body rod protein N-terminal" evidence="7">
    <location>
        <begin position="5"/>
        <end position="34"/>
    </location>
</feature>
<dbReference type="Pfam" id="PF22638">
    <property type="entry name" value="FlgK_D1"/>
    <property type="match status" value="1"/>
</dbReference>
<dbReference type="PANTHER" id="PTHR30033">
    <property type="entry name" value="FLAGELLAR HOOK-ASSOCIATED PROTEIN 1"/>
    <property type="match status" value="1"/>
</dbReference>
<dbReference type="OrthoDB" id="7181295at2"/>
<dbReference type="EMBL" id="QRGP01000002">
    <property type="protein sequence ID" value="RDV02663.1"/>
    <property type="molecule type" value="Genomic_DNA"/>
</dbReference>
<dbReference type="GO" id="GO:0009424">
    <property type="term" value="C:bacterial-type flagellum hook"/>
    <property type="evidence" value="ECO:0007669"/>
    <property type="project" value="InterPro"/>
</dbReference>
<dbReference type="Pfam" id="PF00460">
    <property type="entry name" value="Flg_bb_rod"/>
    <property type="match status" value="1"/>
</dbReference>
<name>A0A371B5D8_9SPHN</name>
<dbReference type="NCBIfam" id="TIGR02492">
    <property type="entry name" value="flgK_ends"/>
    <property type="match status" value="1"/>
</dbReference>
<comment type="similarity">
    <text evidence="3">Belongs to the flagella basal body rod proteins family.</text>
</comment>
<feature type="domain" description="Flagellar hook-associated protein FlgK helical" evidence="9">
    <location>
        <begin position="99"/>
        <end position="320"/>
    </location>
</feature>
<feature type="domain" description="Flagellar basal-body/hook protein C-terminal" evidence="8">
    <location>
        <begin position="405"/>
        <end position="441"/>
    </location>
</feature>
<evidence type="ECO:0000259" key="9">
    <source>
        <dbReference type="Pfam" id="PF22638"/>
    </source>
</evidence>
<evidence type="ECO:0000256" key="5">
    <source>
        <dbReference type="ARBA" id="ARBA00022525"/>
    </source>
</evidence>
<dbReference type="SUPFAM" id="SSF64518">
    <property type="entry name" value="Phase 1 flagellin"/>
    <property type="match status" value="1"/>
</dbReference>
<comment type="subcellular location">
    <subcellularLocation>
        <location evidence="1">Bacterial flagellum basal body</location>
    </subcellularLocation>
    <subcellularLocation>
        <location evidence="2">Secreted</location>
    </subcellularLocation>
</comment>
<dbReference type="GO" id="GO:0005198">
    <property type="term" value="F:structural molecule activity"/>
    <property type="evidence" value="ECO:0007669"/>
    <property type="project" value="InterPro"/>
</dbReference>
<evidence type="ECO:0000256" key="2">
    <source>
        <dbReference type="ARBA" id="ARBA00004613"/>
    </source>
</evidence>
<dbReference type="GO" id="GO:0005576">
    <property type="term" value="C:extracellular region"/>
    <property type="evidence" value="ECO:0007669"/>
    <property type="project" value="UniProtKB-SubCell"/>
</dbReference>
<keyword evidence="10" id="KW-0969">Cilium</keyword>
<comment type="caution">
    <text evidence="10">The sequence shown here is derived from an EMBL/GenBank/DDBJ whole genome shotgun (WGS) entry which is preliminary data.</text>
</comment>
<evidence type="ECO:0000259" key="7">
    <source>
        <dbReference type="Pfam" id="PF00460"/>
    </source>
</evidence>
<dbReference type="Proteomes" id="UP000263833">
    <property type="component" value="Unassembled WGS sequence"/>
</dbReference>
<protein>
    <recommendedName>
        <fullName evidence="4">Flagellar hook-associated protein 1</fullName>
    </recommendedName>
</protein>
<dbReference type="GO" id="GO:0044780">
    <property type="term" value="P:bacterial-type flagellum assembly"/>
    <property type="evidence" value="ECO:0007669"/>
    <property type="project" value="InterPro"/>
</dbReference>
<sequence length="442" mass="44938">MSDLLNIGASGLRAYSRALATVGDNIANAQTPGYARRTIELREAPAAGDIVLSRNSIRPGGVEAAGVRRSVDPWLIEDARTASGEADRSSARLGAIDATERALDDGIGGIGQSLTRIFTTADQLAADPANTTLRAQFLQSVDDSAAAFRRTASALSSAANGVAQSASGSVDALNTDLAALEKVNLGLRRARAGSTNEATLLDERDRLLDRISSALPVTTSFDARGAVTLTTSDGGIPLVANGTVATFSVSVMSNGQLAYAVTPGGALAPTNGSLAGLAQGAAHIAMQRSKLDALAMQLASELNGWHQAGLDANGNPGAALLSGTSAATLSVLALASDAVAAADAGSSNGNALQLANLRGASGVEAGWAALVALQAQQAASARAQDAAASSRRDGAFAARDMVGEVDLDREAAELLRFQQAYEAAARTVQVARETMQSILNIF</sequence>
<keyword evidence="5" id="KW-0964">Secreted</keyword>
<keyword evidence="10" id="KW-0282">Flagellum</keyword>
<dbReference type="GO" id="GO:0009425">
    <property type="term" value="C:bacterial-type flagellum basal body"/>
    <property type="evidence" value="ECO:0007669"/>
    <property type="project" value="UniProtKB-SubCell"/>
</dbReference>
<gene>
    <name evidence="10" type="primary">flgK</name>
    <name evidence="10" type="ORF">DXH95_11955</name>
</gene>
<dbReference type="InterPro" id="IPR002371">
    <property type="entry name" value="FlgK"/>
</dbReference>
<evidence type="ECO:0000256" key="4">
    <source>
        <dbReference type="ARBA" id="ARBA00016244"/>
    </source>
</evidence>
<keyword evidence="10" id="KW-0966">Cell projection</keyword>
<dbReference type="RefSeq" id="WP_115549764.1">
    <property type="nucleotide sequence ID" value="NZ_QRGP01000002.1"/>
</dbReference>
<evidence type="ECO:0000313" key="10">
    <source>
        <dbReference type="EMBL" id="RDV02663.1"/>
    </source>
</evidence>